<evidence type="ECO:0000256" key="6">
    <source>
        <dbReference type="ARBA" id="ARBA00022917"/>
    </source>
</evidence>
<dbReference type="Gene3D" id="2.40.50.140">
    <property type="entry name" value="Nucleic acid-binding proteins"/>
    <property type="match status" value="1"/>
</dbReference>
<dbReference type="Pfam" id="PF01336">
    <property type="entry name" value="tRNA_anti-codon"/>
    <property type="match status" value="1"/>
</dbReference>
<feature type="domain" description="OB" evidence="10">
    <location>
        <begin position="109"/>
        <end position="175"/>
    </location>
</feature>
<evidence type="ECO:0000256" key="4">
    <source>
        <dbReference type="ARBA" id="ARBA00022741"/>
    </source>
</evidence>
<proteinExistence type="predicted"/>
<comment type="caution">
    <text evidence="12">The sequence shown here is derived from an EMBL/GenBank/DDBJ whole genome shotgun (WGS) entry which is preliminary data.</text>
</comment>
<dbReference type="SUPFAM" id="SSF55681">
    <property type="entry name" value="Class II aaRS and biotin synthetases"/>
    <property type="match status" value="1"/>
</dbReference>
<dbReference type="PANTHER" id="PTHR22594:SF16">
    <property type="entry name" value="ASPARAGINE--TRNA LIGASE, CYTOPLASMIC"/>
    <property type="match status" value="1"/>
</dbReference>
<dbReference type="Gene3D" id="3.30.930.10">
    <property type="entry name" value="Bira Bifunctional Protein, Domain 2"/>
    <property type="match status" value="1"/>
</dbReference>
<feature type="non-terminal residue" evidence="12">
    <location>
        <position position="1"/>
    </location>
</feature>
<dbReference type="GO" id="GO:0005524">
    <property type="term" value="F:ATP binding"/>
    <property type="evidence" value="ECO:0007669"/>
    <property type="project" value="UniProtKB-KW"/>
</dbReference>
<keyword evidence="7" id="KW-0030">Aminoacyl-tRNA synthetase</keyword>
<dbReference type="Pfam" id="PF00152">
    <property type="entry name" value="tRNA-synt_2"/>
    <property type="match status" value="1"/>
</dbReference>
<accession>Q4TEK9</accession>
<dbReference type="Gene3D" id="3.30.1910.20">
    <property type="entry name" value="asparaginyl-tRNA synthetase, N-terminal domain"/>
    <property type="match status" value="1"/>
</dbReference>
<feature type="domain" description="Aminoacyl-tRNA synthetase class II (D/K/N)" evidence="9">
    <location>
        <begin position="357"/>
        <end position="483"/>
    </location>
</feature>
<dbReference type="InterPro" id="IPR012340">
    <property type="entry name" value="NA-bd_OB-fold"/>
</dbReference>
<reference evidence="12" key="1">
    <citation type="journal article" date="2004" name="Nature">
        <title>Genome duplication in the teleost fish Tetraodon nigroviridis reveals the early vertebrate proto-karyotype.</title>
        <authorList>
            <person name="Jaillon O."/>
            <person name="Aury J.-M."/>
            <person name="Brunet F."/>
            <person name="Petit J.-L."/>
            <person name="Stange-Thomann N."/>
            <person name="Mauceli E."/>
            <person name="Bouneau L."/>
            <person name="Fischer C."/>
            <person name="Ozouf-Costaz C."/>
            <person name="Bernot A."/>
            <person name="Nicaud S."/>
            <person name="Jaffe D."/>
            <person name="Fisher S."/>
            <person name="Lutfalla G."/>
            <person name="Dossat C."/>
            <person name="Segurens B."/>
            <person name="Dasilva C."/>
            <person name="Salanoubat M."/>
            <person name="Levy M."/>
            <person name="Boudet N."/>
            <person name="Castellano S."/>
            <person name="Anthouard V."/>
            <person name="Jubin C."/>
            <person name="Castelli V."/>
            <person name="Katinka M."/>
            <person name="Vacherie B."/>
            <person name="Biemont C."/>
            <person name="Skalli Z."/>
            <person name="Cattolico L."/>
            <person name="Poulain J."/>
            <person name="De Berardinis V."/>
            <person name="Cruaud C."/>
            <person name="Duprat S."/>
            <person name="Brottier P."/>
            <person name="Coutanceau J.-P."/>
            <person name="Gouzy J."/>
            <person name="Parra G."/>
            <person name="Lardier G."/>
            <person name="Chapple C."/>
            <person name="McKernan K.J."/>
            <person name="McEwan P."/>
            <person name="Bosak S."/>
            <person name="Kellis M."/>
            <person name="Volff J.-N."/>
            <person name="Guigo R."/>
            <person name="Zody M.C."/>
            <person name="Mesirov J."/>
            <person name="Lindblad-Toh K."/>
            <person name="Birren B."/>
            <person name="Nusbaum C."/>
            <person name="Kahn D."/>
            <person name="Robinson-Rechavi M."/>
            <person name="Laudet V."/>
            <person name="Schachter V."/>
            <person name="Quetier F."/>
            <person name="Saurin W."/>
            <person name="Scarpelli C."/>
            <person name="Wincker P."/>
            <person name="Lander E.S."/>
            <person name="Weissenbach J."/>
            <person name="Roest Crollius H."/>
        </authorList>
    </citation>
    <scope>NUCLEOTIDE SEQUENCE [LARGE SCALE GENOMIC DNA]</scope>
</reference>
<dbReference type="GO" id="GO:0004816">
    <property type="term" value="F:asparagine-tRNA ligase activity"/>
    <property type="evidence" value="ECO:0007669"/>
    <property type="project" value="TreeGrafter"/>
</dbReference>
<dbReference type="InterPro" id="IPR004365">
    <property type="entry name" value="NA-bd_OB_tRNA"/>
</dbReference>
<evidence type="ECO:0000259" key="9">
    <source>
        <dbReference type="Pfam" id="PF00152"/>
    </source>
</evidence>
<keyword evidence="4" id="KW-0547">Nucleotide-binding</keyword>
<feature type="region of interest" description="Disordered" evidence="8">
    <location>
        <begin position="1"/>
        <end position="21"/>
    </location>
</feature>
<evidence type="ECO:0000256" key="5">
    <source>
        <dbReference type="ARBA" id="ARBA00022840"/>
    </source>
</evidence>
<comment type="subcellular location">
    <subcellularLocation>
        <location evidence="1">Cytoplasm</location>
    </subcellularLocation>
</comment>
<protein>
    <submittedName>
        <fullName evidence="12">(spotted green pufferfish) hypothetical protein</fullName>
    </submittedName>
</protein>
<dbReference type="SUPFAM" id="SSF50249">
    <property type="entry name" value="Nucleic acid-binding proteins"/>
    <property type="match status" value="1"/>
</dbReference>
<evidence type="ECO:0000256" key="2">
    <source>
        <dbReference type="ARBA" id="ARBA00022490"/>
    </source>
</evidence>
<keyword evidence="5" id="KW-0067">ATP-binding</keyword>
<reference evidence="12" key="2">
    <citation type="submission" date="2004-02" db="EMBL/GenBank/DDBJ databases">
        <authorList>
            <consortium name="Genoscope"/>
            <consortium name="Whitehead Institute Centre for Genome Research"/>
        </authorList>
    </citation>
    <scope>NUCLEOTIDE SEQUENCE</scope>
</reference>
<feature type="domain" description="Asparagine--tRNA ligase N-terminal" evidence="11">
    <location>
        <begin position="57"/>
        <end position="91"/>
    </location>
</feature>
<dbReference type="OrthoDB" id="1931232at2759"/>
<evidence type="ECO:0000259" key="11">
    <source>
        <dbReference type="Pfam" id="PF20917"/>
    </source>
</evidence>
<dbReference type="InterPro" id="IPR048952">
    <property type="entry name" value="AsnRS_N"/>
</dbReference>
<evidence type="ECO:0000313" key="12">
    <source>
        <dbReference type="EMBL" id="CAF88673.1"/>
    </source>
</evidence>
<organism evidence="12">
    <name type="scientific">Tetraodon nigroviridis</name>
    <name type="common">Spotted green pufferfish</name>
    <name type="synonym">Chelonodon nigroviridis</name>
    <dbReference type="NCBI Taxonomy" id="99883"/>
    <lineage>
        <taxon>Eukaryota</taxon>
        <taxon>Metazoa</taxon>
        <taxon>Chordata</taxon>
        <taxon>Craniata</taxon>
        <taxon>Vertebrata</taxon>
        <taxon>Euteleostomi</taxon>
        <taxon>Actinopterygii</taxon>
        <taxon>Neopterygii</taxon>
        <taxon>Teleostei</taxon>
        <taxon>Neoteleostei</taxon>
        <taxon>Acanthomorphata</taxon>
        <taxon>Eupercaria</taxon>
        <taxon>Tetraodontiformes</taxon>
        <taxon>Tetradontoidea</taxon>
        <taxon>Tetraodontidae</taxon>
        <taxon>Tetraodon</taxon>
    </lineage>
</organism>
<dbReference type="InterPro" id="IPR004364">
    <property type="entry name" value="Aa-tRNA-synt_II"/>
</dbReference>
<keyword evidence="6" id="KW-0648">Protein biosynthesis</keyword>
<sequence>LYVSDKCGSDQDGDGTEQKPFKAPLKALPCAGKEPFPTIDVDSQEEGEVGLDKLQVEVNESSVTQAEDNERREKNLEEAKKVIIEDDPSLPSPETVKIRQLETKRGQRVKVFGWVHRLRRQGKNLMFIVLRDGTGFLQCVLSDKLCQCYNALVLSTESTVALYGTVTPVPEGKQVNTLTGFFILLLPEAAADPPLKPFHGGNWENSYTSSGHSILGRMPGRMLVHPCLELALEDLTYRPMSAMPQLSQLIVGSLMEAASFKAPPNVFPSFSSVSQRLMESWCLPGRSGSDFPGLKRMRAQVISLSKPWRIHRHPIVVTVRSSMNALMGGWRMPDLVLGPLHSGSADLASMFMARANIITEMVHPVMIPLSSRCHSDVTVPEDIPEAPERVMTDTINEPILLCRFPAEIKSFYMQRCSEDKRLTESVDVLMPNVGEIVGGSMRIWDSEELLEGYRREGIDPTPYYWYTDQVGLSTAGLRSSCSRKPAWRLTEVTVCVSEEVRHLPSRRLRSGPGAFPHLAAEQTSHTRRLPVPSIHPTLPPLNTLAHSDVTALKCDSHVQTPL</sequence>
<dbReference type="EMBL" id="CAAE01005294">
    <property type="protein sequence ID" value="CAF88673.1"/>
    <property type="molecule type" value="Genomic_DNA"/>
</dbReference>
<evidence type="ECO:0000256" key="1">
    <source>
        <dbReference type="ARBA" id="ARBA00004496"/>
    </source>
</evidence>
<dbReference type="AlphaFoldDB" id="Q4TEK9"/>
<dbReference type="PANTHER" id="PTHR22594">
    <property type="entry name" value="ASPARTYL/LYSYL-TRNA SYNTHETASE"/>
    <property type="match status" value="1"/>
</dbReference>
<dbReference type="InterPro" id="IPR045864">
    <property type="entry name" value="aa-tRNA-synth_II/BPL/LPL"/>
</dbReference>
<dbReference type="GO" id="GO:0003676">
    <property type="term" value="F:nucleic acid binding"/>
    <property type="evidence" value="ECO:0007669"/>
    <property type="project" value="InterPro"/>
</dbReference>
<dbReference type="KEGG" id="tng:GSTEN00002196G001"/>
<evidence type="ECO:0000259" key="10">
    <source>
        <dbReference type="Pfam" id="PF01336"/>
    </source>
</evidence>
<keyword evidence="3" id="KW-0436">Ligase</keyword>
<name>Q4TEK9_TETNG</name>
<keyword evidence="2" id="KW-0963">Cytoplasm</keyword>
<dbReference type="GO" id="GO:0006421">
    <property type="term" value="P:asparaginyl-tRNA aminoacylation"/>
    <property type="evidence" value="ECO:0007669"/>
    <property type="project" value="TreeGrafter"/>
</dbReference>
<gene>
    <name evidence="12" type="ORF">GSTENG00002196001</name>
</gene>
<dbReference type="CDD" id="cd04323">
    <property type="entry name" value="AsnRS_cyto_like_N"/>
    <property type="match status" value="1"/>
</dbReference>
<evidence type="ECO:0000256" key="3">
    <source>
        <dbReference type="ARBA" id="ARBA00022598"/>
    </source>
</evidence>
<dbReference type="Pfam" id="PF20917">
    <property type="entry name" value="AsnRS_N"/>
    <property type="match status" value="1"/>
</dbReference>
<evidence type="ECO:0000256" key="8">
    <source>
        <dbReference type="SAM" id="MobiDB-lite"/>
    </source>
</evidence>
<evidence type="ECO:0000256" key="7">
    <source>
        <dbReference type="ARBA" id="ARBA00023146"/>
    </source>
</evidence>
<dbReference type="GO" id="GO:0005737">
    <property type="term" value="C:cytoplasm"/>
    <property type="evidence" value="ECO:0007669"/>
    <property type="project" value="UniProtKB-SubCell"/>
</dbReference>